<dbReference type="PANTHER" id="PTHR11907">
    <property type="entry name" value="AMIDOPHOSPHORIBOSYLTRANSFERASE"/>
    <property type="match status" value="1"/>
</dbReference>
<dbReference type="PROSITE" id="PS51278">
    <property type="entry name" value="GATASE_TYPE_2"/>
    <property type="match status" value="1"/>
</dbReference>
<evidence type="ECO:0000256" key="7">
    <source>
        <dbReference type="ARBA" id="ARBA00022962"/>
    </source>
</evidence>
<evidence type="ECO:0000256" key="4">
    <source>
        <dbReference type="ARBA" id="ARBA00022676"/>
    </source>
</evidence>
<dbReference type="RefSeq" id="WP_008901902.1">
    <property type="nucleotide sequence ID" value="NZ_GL397071.1"/>
</dbReference>
<dbReference type="Gene3D" id="3.40.50.2020">
    <property type="match status" value="1"/>
</dbReference>
<feature type="binding site" evidence="9">
    <location>
        <position position="264"/>
    </location>
    <ligand>
        <name>Mg(2+)</name>
        <dbReference type="ChEBI" id="CHEBI:18420"/>
    </ligand>
</feature>
<organism evidence="11 12">
    <name type="scientific">Peptoniphilus duerdenii ATCC BAA-1640</name>
    <dbReference type="NCBI Taxonomy" id="862517"/>
    <lineage>
        <taxon>Bacteria</taxon>
        <taxon>Bacillati</taxon>
        <taxon>Bacillota</taxon>
        <taxon>Tissierellia</taxon>
        <taxon>Tissierellales</taxon>
        <taxon>Peptoniphilaceae</taxon>
        <taxon>Peptoniphilus</taxon>
    </lineage>
</organism>
<evidence type="ECO:0000256" key="3">
    <source>
        <dbReference type="ARBA" id="ARBA00011941"/>
    </source>
</evidence>
<dbReference type="GO" id="GO:0046872">
    <property type="term" value="F:metal ion binding"/>
    <property type="evidence" value="ECO:0007669"/>
    <property type="project" value="UniProtKB-KW"/>
</dbReference>
<comment type="caution">
    <text evidence="11">The sequence shown here is derived from an EMBL/GenBank/DDBJ whole genome shotgun (WGS) entry which is preliminary data.</text>
</comment>
<keyword evidence="4 8" id="KW-0328">Glycosyltransferase</keyword>
<dbReference type="GO" id="GO:0009113">
    <property type="term" value="P:purine nucleobase biosynthetic process"/>
    <property type="evidence" value="ECO:0007669"/>
    <property type="project" value="InterPro"/>
</dbReference>
<dbReference type="InterPro" id="IPR017932">
    <property type="entry name" value="GATase_2_dom"/>
</dbReference>
<dbReference type="InterPro" id="IPR029057">
    <property type="entry name" value="PRTase-like"/>
</dbReference>
<dbReference type="STRING" id="862517.HMPREF9225_1088"/>
<keyword evidence="9" id="KW-0479">Metal-binding</keyword>
<evidence type="ECO:0000256" key="2">
    <source>
        <dbReference type="ARBA" id="ARBA00010138"/>
    </source>
</evidence>
<comment type="similarity">
    <text evidence="2 8">In the C-terminal section; belongs to the purine/pyrimidine phosphoribosyltransferase family.</text>
</comment>
<gene>
    <name evidence="11" type="primary">purF</name>
    <name evidence="11" type="ORF">HMPREF9225_1088</name>
</gene>
<sequence length="430" mass="47489">MSAIFGVFSQRKNKNVFLRIYAGLYALQHRGQEAMGICLIENEKISEIKGRGLVSDNIKHDNKNSIGGYAGIGHVKYEYSDDDITTLPMPWQYYPDGKDQVIIAVDGKFLDDRDVEEIAGVLNGPIEKIPEYILNLKGAYSIIFAKKDMMIAIRDPHGIKPLSMGKVDSEIIFSTETCGITGSDAEVVRDLQPGEIVVVTKDEVKSLRAGNFTATPCVFDFVYTARPDSFINGTSVYRSRIKMGMELFEEAPVEADIVVGSPDSGMISALGFARASGISYEKAIVRNRYIGRTFILPSDEMRKKGVKMKLSPIRSLIDGKRVVLVDDSIVRGNTIKHVIEILKDSGAKEIHVRIASPPVIRSESLTFDVPSPEKLIANGKTVEDIREYIGADSLAYLSLDGLNKACGNGKFYERCFGGYDPFEEGDEDVN</sequence>
<comment type="catalytic activity">
    <reaction evidence="8">
        <text>5-phospho-beta-D-ribosylamine + L-glutamate + diphosphate = 5-phospho-alpha-D-ribose 1-diphosphate + L-glutamine + H2O</text>
        <dbReference type="Rhea" id="RHEA:14905"/>
        <dbReference type="ChEBI" id="CHEBI:15377"/>
        <dbReference type="ChEBI" id="CHEBI:29985"/>
        <dbReference type="ChEBI" id="CHEBI:33019"/>
        <dbReference type="ChEBI" id="CHEBI:58017"/>
        <dbReference type="ChEBI" id="CHEBI:58359"/>
        <dbReference type="ChEBI" id="CHEBI:58681"/>
        <dbReference type="EC" id="2.4.2.14"/>
    </reaction>
</comment>
<proteinExistence type="inferred from homology"/>
<dbReference type="GO" id="GO:0006189">
    <property type="term" value="P:'de novo' IMP biosynthetic process"/>
    <property type="evidence" value="ECO:0007669"/>
    <property type="project" value="UniProtKB-UniPathway"/>
</dbReference>
<dbReference type="PIRSF" id="PIRSF000485">
    <property type="entry name" value="Amd_phspho_trans"/>
    <property type="match status" value="1"/>
</dbReference>
<dbReference type="EC" id="2.4.2.14" evidence="3 8"/>
<comment type="pathway">
    <text evidence="1 8">Purine metabolism; IMP biosynthesis via de novo pathway; N(1)-(5-phospho-D-ribosyl)glycinamide from 5-phospho-alpha-D-ribose 1-diphosphate: step 1/2.</text>
</comment>
<dbReference type="HOGENOM" id="CLU_022389_3_1_9"/>
<protein>
    <recommendedName>
        <fullName evidence="3 8">Amidophosphoribosyltransferase</fullName>
        <shortName evidence="8">ATase</shortName>
        <ecNumber evidence="3 8">2.4.2.14</ecNumber>
    </recommendedName>
    <alternativeName>
        <fullName evidence="8">Glutamine phosphoribosylpyrophosphate amidotransferase</fullName>
    </alternativeName>
</protein>
<dbReference type="SUPFAM" id="SSF53271">
    <property type="entry name" value="PRTase-like"/>
    <property type="match status" value="1"/>
</dbReference>
<keyword evidence="9" id="KW-0460">Magnesium</keyword>
<dbReference type="InterPro" id="IPR005854">
    <property type="entry name" value="PurF"/>
</dbReference>
<evidence type="ECO:0000256" key="5">
    <source>
        <dbReference type="ARBA" id="ARBA00022679"/>
    </source>
</evidence>
<evidence type="ECO:0000256" key="8">
    <source>
        <dbReference type="PIRNR" id="PIRNR000485"/>
    </source>
</evidence>
<dbReference type="GO" id="GO:0004044">
    <property type="term" value="F:amidophosphoribosyltransferase activity"/>
    <property type="evidence" value="ECO:0007669"/>
    <property type="project" value="UniProtKB-EC"/>
</dbReference>
<evidence type="ECO:0000313" key="12">
    <source>
        <dbReference type="Proteomes" id="UP000003280"/>
    </source>
</evidence>
<feature type="domain" description="Glutamine amidotransferase type-2" evidence="10">
    <location>
        <begin position="2"/>
        <end position="202"/>
    </location>
</feature>
<evidence type="ECO:0000313" key="11">
    <source>
        <dbReference type="EMBL" id="EFM25199.1"/>
    </source>
</evidence>
<dbReference type="eggNOG" id="COG0034">
    <property type="taxonomic scope" value="Bacteria"/>
</dbReference>
<dbReference type="CDD" id="cd06223">
    <property type="entry name" value="PRTases_typeI"/>
    <property type="match status" value="1"/>
</dbReference>
<name>E0NLY8_9FIRM</name>
<keyword evidence="6 8" id="KW-0658">Purine biosynthesis</keyword>
<dbReference type="Pfam" id="PF13537">
    <property type="entry name" value="GATase_7"/>
    <property type="match status" value="1"/>
</dbReference>
<accession>E0NLY8</accession>
<evidence type="ECO:0000256" key="9">
    <source>
        <dbReference type="PIRSR" id="PIRSR000485-2"/>
    </source>
</evidence>
<evidence type="ECO:0000256" key="1">
    <source>
        <dbReference type="ARBA" id="ARBA00005209"/>
    </source>
</evidence>
<dbReference type="InterPro" id="IPR029055">
    <property type="entry name" value="Ntn_hydrolases_N"/>
</dbReference>
<keyword evidence="12" id="KW-1185">Reference proteome</keyword>
<dbReference type="EMBL" id="AEEH01000043">
    <property type="protein sequence ID" value="EFM25199.1"/>
    <property type="molecule type" value="Genomic_DNA"/>
</dbReference>
<feature type="binding site" evidence="9">
    <location>
        <position position="327"/>
    </location>
    <ligand>
        <name>Mg(2+)</name>
        <dbReference type="ChEBI" id="CHEBI:18420"/>
    </ligand>
</feature>
<feature type="binding site" evidence="9">
    <location>
        <position position="326"/>
    </location>
    <ligand>
        <name>Mg(2+)</name>
        <dbReference type="ChEBI" id="CHEBI:18420"/>
    </ligand>
</feature>
<reference evidence="11 12" key="1">
    <citation type="submission" date="2010-07" db="EMBL/GenBank/DDBJ databases">
        <authorList>
            <person name="Muzny D."/>
            <person name="Qin X."/>
            <person name="Deng J."/>
            <person name="Jiang H."/>
            <person name="Liu Y."/>
            <person name="Qu J."/>
            <person name="Song X.-Z."/>
            <person name="Zhang L."/>
            <person name="Thornton R."/>
            <person name="Coyle M."/>
            <person name="Francisco L."/>
            <person name="Jackson L."/>
            <person name="Javaid M."/>
            <person name="Korchina V."/>
            <person name="Kovar C."/>
            <person name="Mata R."/>
            <person name="Mathew T."/>
            <person name="Ngo R."/>
            <person name="Nguyen L."/>
            <person name="Nguyen N."/>
            <person name="Okwuonu G."/>
            <person name="Ongeri F."/>
            <person name="Pham C."/>
            <person name="Simmons D."/>
            <person name="Wilczek-Boney K."/>
            <person name="Hale W."/>
            <person name="Jakkamsetti A."/>
            <person name="Pham P."/>
            <person name="Ruth R."/>
            <person name="San Lucas F."/>
            <person name="Warren J."/>
            <person name="Zhang J."/>
            <person name="Zhao Z."/>
            <person name="Zhou C."/>
            <person name="Zhu D."/>
            <person name="Lee S."/>
            <person name="Bess C."/>
            <person name="Blankenburg K."/>
            <person name="Forbes L."/>
            <person name="Fu Q."/>
            <person name="Gubbala S."/>
            <person name="Hirani K."/>
            <person name="Jayaseelan J.C."/>
            <person name="Lara F."/>
            <person name="Munidasa M."/>
            <person name="Palculict T."/>
            <person name="Patil S."/>
            <person name="Pu L.-L."/>
            <person name="Saada N."/>
            <person name="Tang L."/>
            <person name="Weissenberger G."/>
            <person name="Zhu Y."/>
            <person name="Hemphill L."/>
            <person name="Shang Y."/>
            <person name="Youmans B."/>
            <person name="Ayvaz T."/>
            <person name="Ross M."/>
            <person name="Santibanez J."/>
            <person name="Aqrawi P."/>
            <person name="Gross S."/>
            <person name="Joshi V."/>
            <person name="Fowler G."/>
            <person name="Nazareth L."/>
            <person name="Reid J."/>
            <person name="Worley K."/>
            <person name="Petrosino J."/>
            <person name="Highlander S."/>
            <person name="Gibbs R."/>
        </authorList>
    </citation>
    <scope>NUCLEOTIDE SEQUENCE [LARGE SCALE GENOMIC DNA]</scope>
    <source>
        <strain evidence="11 12">ATCC BAA-1640</strain>
    </source>
</reference>
<dbReference type="Proteomes" id="UP000003280">
    <property type="component" value="Unassembled WGS sequence"/>
</dbReference>
<dbReference type="Gene3D" id="3.60.20.10">
    <property type="entry name" value="Glutamine Phosphoribosylpyrophosphate, subunit 1, domain 1"/>
    <property type="match status" value="2"/>
</dbReference>
<dbReference type="UniPathway" id="UPA00074">
    <property type="reaction ID" value="UER00124"/>
</dbReference>
<evidence type="ECO:0000256" key="6">
    <source>
        <dbReference type="ARBA" id="ARBA00022755"/>
    </source>
</evidence>
<dbReference type="AlphaFoldDB" id="E0NLY8"/>
<evidence type="ECO:0000259" key="10">
    <source>
        <dbReference type="PROSITE" id="PS51278"/>
    </source>
</evidence>
<comment type="cofactor">
    <cofactor evidence="9">
        <name>Mg(2+)</name>
        <dbReference type="ChEBI" id="CHEBI:18420"/>
    </cofactor>
    <text evidence="9">Binds 1 Mg(2+) ion per subunit.</text>
</comment>
<dbReference type="InterPro" id="IPR000836">
    <property type="entry name" value="PRTase_dom"/>
</dbReference>
<keyword evidence="5 8" id="KW-0808">Transferase</keyword>
<dbReference type="OrthoDB" id="9801213at2"/>
<dbReference type="SUPFAM" id="SSF56235">
    <property type="entry name" value="N-terminal nucleophile aminohydrolases (Ntn hydrolases)"/>
    <property type="match status" value="1"/>
</dbReference>
<keyword evidence="7" id="KW-0315">Glutamine amidotransferase</keyword>
<dbReference type="Pfam" id="PF00156">
    <property type="entry name" value="Pribosyltran"/>
    <property type="match status" value="1"/>
</dbReference>